<reference evidence="2" key="2">
    <citation type="submission" date="2016-01" db="EMBL/GenBank/DDBJ databases">
        <title>First complete genome sequence of a species in the genus Microterricola, an extremophilic cold active enzyme producing strain ERGS5:02 isolated from Sikkim Himalaya.</title>
        <authorList>
            <person name="Kumar R."/>
            <person name="Singh D."/>
            <person name="Swarnkar M.K."/>
        </authorList>
    </citation>
    <scope>NUCLEOTIDE SEQUENCE [LARGE SCALE GENOMIC DNA]</scope>
    <source>
        <strain evidence="2">ERGS5:02</strain>
    </source>
</reference>
<evidence type="ECO:0000313" key="2">
    <source>
        <dbReference type="Proteomes" id="UP000058305"/>
    </source>
</evidence>
<dbReference type="EMBL" id="CP014145">
    <property type="protein sequence ID" value="AMB58235.1"/>
    <property type="molecule type" value="Genomic_DNA"/>
</dbReference>
<keyword evidence="2" id="KW-1185">Reference proteome</keyword>
<gene>
    <name evidence="1" type="ORF">AWU67_04530</name>
</gene>
<protein>
    <submittedName>
        <fullName evidence="1">Uncharacterized protein</fullName>
    </submittedName>
</protein>
<dbReference type="KEGG" id="mvd:AWU67_04530"/>
<dbReference type="RefSeq" id="WP_067226929.1">
    <property type="nucleotide sequence ID" value="NZ_CP014145.1"/>
</dbReference>
<dbReference type="Proteomes" id="UP000058305">
    <property type="component" value="Chromosome"/>
</dbReference>
<reference evidence="1 2" key="1">
    <citation type="journal article" date="2016" name="J. Biotechnol.">
        <title>First complete genome sequence of a species in the genus Microterricola, an extremophilic cold active enzyme producing bacterial strain ERGS5:02 isolated from Sikkim Himalaya.</title>
        <authorList>
            <person name="Himanshu"/>
            <person name="Swarnkar M.K."/>
            <person name="Singh D."/>
            <person name="Kumar R."/>
        </authorList>
    </citation>
    <scope>NUCLEOTIDE SEQUENCE [LARGE SCALE GENOMIC DNA]</scope>
    <source>
        <strain evidence="1 2">ERGS5:02</strain>
    </source>
</reference>
<dbReference type="AlphaFoldDB" id="A0A109QWL1"/>
<evidence type="ECO:0000313" key="1">
    <source>
        <dbReference type="EMBL" id="AMB58235.1"/>
    </source>
</evidence>
<sequence length="170" mass="17843">MGKLKTPIYGITYPDGDAPMFELPADLATLAQTIEDALSMAAVPPRLAISNVGSTVASIPIAPAAALELPNIRIAFKLNAPTKMAFGWGGMLKASAAASTGVNVNLLLDGVLIQSYWVQCPGTDFQTWNRRAANRVVPAGDHTLTLSVQSGAGTTTHRVEGFYVEGFAVI</sequence>
<organism evidence="1 2">
    <name type="scientific">Microterricola viridarii</name>
    <dbReference type="NCBI Taxonomy" id="412690"/>
    <lineage>
        <taxon>Bacteria</taxon>
        <taxon>Bacillati</taxon>
        <taxon>Actinomycetota</taxon>
        <taxon>Actinomycetes</taxon>
        <taxon>Micrococcales</taxon>
        <taxon>Microbacteriaceae</taxon>
        <taxon>Microterricola</taxon>
    </lineage>
</organism>
<proteinExistence type="predicted"/>
<accession>A0A109QWL1</accession>
<name>A0A109QWL1_9MICO</name>